<reference evidence="1" key="1">
    <citation type="submission" date="2019-11" db="EMBL/GenBank/DDBJ databases">
        <authorList>
            <person name="Liu Y."/>
            <person name="Hou J."/>
            <person name="Li T.-Q."/>
            <person name="Guan C.-H."/>
            <person name="Wu X."/>
            <person name="Wu H.-Z."/>
            <person name="Ling F."/>
            <person name="Zhang R."/>
            <person name="Shi X.-G."/>
            <person name="Ren J.-P."/>
            <person name="Chen E.-F."/>
            <person name="Sun J.-M."/>
        </authorList>
    </citation>
    <scope>NUCLEOTIDE SEQUENCE</scope>
    <source>
        <strain evidence="1">Adult_tree_wgs_1</strain>
        <tissue evidence="1">Leaves</tissue>
    </source>
</reference>
<accession>A0A834GC07</accession>
<evidence type="ECO:0000313" key="1">
    <source>
        <dbReference type="EMBL" id="KAF7127834.1"/>
    </source>
</evidence>
<dbReference type="OrthoDB" id="1766616at2759"/>
<dbReference type="EMBL" id="WJXA01000011">
    <property type="protein sequence ID" value="KAF7127834.1"/>
    <property type="molecule type" value="Genomic_DNA"/>
</dbReference>
<organism evidence="1 2">
    <name type="scientific">Rhododendron simsii</name>
    <name type="common">Sims's rhododendron</name>
    <dbReference type="NCBI Taxonomy" id="118357"/>
    <lineage>
        <taxon>Eukaryota</taxon>
        <taxon>Viridiplantae</taxon>
        <taxon>Streptophyta</taxon>
        <taxon>Embryophyta</taxon>
        <taxon>Tracheophyta</taxon>
        <taxon>Spermatophyta</taxon>
        <taxon>Magnoliopsida</taxon>
        <taxon>eudicotyledons</taxon>
        <taxon>Gunneridae</taxon>
        <taxon>Pentapetalae</taxon>
        <taxon>asterids</taxon>
        <taxon>Ericales</taxon>
        <taxon>Ericaceae</taxon>
        <taxon>Ericoideae</taxon>
        <taxon>Rhodoreae</taxon>
        <taxon>Rhododendron</taxon>
    </lineage>
</organism>
<dbReference type="Proteomes" id="UP000626092">
    <property type="component" value="Unassembled WGS sequence"/>
</dbReference>
<name>A0A834GC07_RHOSS</name>
<gene>
    <name evidence="1" type="ORF">RHSIM_Rhsim11G0033000</name>
</gene>
<proteinExistence type="predicted"/>
<comment type="caution">
    <text evidence="1">The sequence shown here is derived from an EMBL/GenBank/DDBJ whole genome shotgun (WGS) entry which is preliminary data.</text>
</comment>
<evidence type="ECO:0000313" key="2">
    <source>
        <dbReference type="Proteomes" id="UP000626092"/>
    </source>
</evidence>
<keyword evidence="2" id="KW-1185">Reference proteome</keyword>
<sequence length="168" mass="19444">MDQHDPIEVNDQQFETEPDLLVVVQHDLMEINEPQPAPEAEPPVAMELIETYEHLRVEVIDLFQMLKVTRSSSQHLALALKINPSLRLLRQFAHQVEEQIKANIQQELEEFEQNKLWNEIAIHEIAIPWAIDKPTISSSKPLVLKLHCPFKNSFPDNKLARCVTFVKP</sequence>
<dbReference type="AlphaFoldDB" id="A0A834GC07"/>
<protein>
    <submittedName>
        <fullName evidence="1">Uncharacterized protein</fullName>
    </submittedName>
</protein>